<dbReference type="STRING" id="1033802.SSPSH_003596"/>
<dbReference type="InterPro" id="IPR003661">
    <property type="entry name" value="HisK_dim/P_dom"/>
</dbReference>
<dbReference type="PANTHER" id="PTHR24422">
    <property type="entry name" value="CHEMOTAXIS PROTEIN METHYLTRANSFERASE"/>
    <property type="match status" value="1"/>
</dbReference>
<dbReference type="Pfam" id="PF02518">
    <property type="entry name" value="HATPase_c"/>
    <property type="match status" value="1"/>
</dbReference>
<dbReference type="PRINTS" id="PR00996">
    <property type="entry name" value="CHERMTFRASE"/>
</dbReference>
<feature type="domain" description="CheR-type methyltransferase" evidence="7">
    <location>
        <begin position="58"/>
        <end position="304"/>
    </location>
</feature>
<sequence>MCETKALAEPLCNHLEHNLATPHPIGEKDQHVEDEDENDNDFLHDVLGILRQYDKKRDFSAYKPNMLKRRIQRRMGLIGTGEPDAYRQLLQQDGAERENLSQDFFDLRDRFFRDSEAYAALYDTALPTLLEKRDTEDSIRVWVPGCATGEEAYSIAMALDEAIHRTGRDYRFIVFASDVDQRALKVARAGFYPESIAADVSPSRLRAYFDKPDDHYRVKRRLRRVVFAAQNVIEDPPYSRLDLISCRNLLMYLKPEIQKKAIATFHFALNARGLLLLGSSETLSGQIDLFEPINKSHRLFQRIGSERPMHRGLPFAGQAGARDTRDPTTHAHATTTGSDIVQVTRDLLLRDFVPPAVLVNRKFEILCSYGPVHRFLALPMGASSLSLMEMVHATYRSHLRAIIHRALRDSEQQAVVTTPHDEDPQRIQLTARPLQFPEAVRGLVFVTFESLPHVGRTTQPQASTDTERQLADELESTRRELHTTIQALEASNEDFKASNEEILSMNEELQSTNEELETSKEELQSVNEELTTVNTELENKVGELETAHNDLQNLFSGTDIATLFLDRALCIKRFTPAIKELLNLIASDIGRPLSDISLKFDDPDLETDADHTMADLVTREKEIKAGNGRWYLRRTLPYRIQDNAIDGIVMTFADISDLKRASLGSEESEHRLDLAMGAIDGGMWDMQIDPARPDDLPDHVYLSSRLKHLLGFENDQFPNSLRAWEERILDADRDVFRDLGARREAASAGVHYRARHRDGRIRWFASHGQLVEDTETGAARWIGIDRDITEHKLVDRQALQARARLELLADNVCDMVGYLDREGVFEFVNKAFAQRLGVRAEDVRGRPLEQVFGDDSAHQFVACLEAVRRGDSATCHVSFTNGDKAPLALTVSHIPHRMDDHTTGFYIIVGETDRRGRRDDDRIDQRKGLVHLQRLATVGEMTRSLSHDLKQPLSAINTYAGTLKRMIHAGRDAEQTTALTGKIAEQVQHAADMVSATRDFVRERGGEQDDEDLNDLVHRALALVDGLAGDRQVETQLELHSPLPPLYCQGIQIEQVIVNLLINAIHAVQDIQRGQRTVRVQTRPVDNQTVELCVSDSGEGIPGDKLGRIFDAFYTSKLEGTGLGLSLSKTIVESHGGQMWAESALDAGAAFFVRLPIRESGPSDGELP</sequence>
<dbReference type="Gene3D" id="1.10.287.130">
    <property type="match status" value="1"/>
</dbReference>
<evidence type="ECO:0000259" key="7">
    <source>
        <dbReference type="PROSITE" id="PS50123"/>
    </source>
</evidence>
<dbReference type="Proteomes" id="UP000006242">
    <property type="component" value="Unassembled WGS sequence"/>
</dbReference>
<dbReference type="InterPro" id="IPR035965">
    <property type="entry name" value="PAS-like_dom_sf"/>
</dbReference>
<reference evidence="8 9" key="1">
    <citation type="journal article" date="2011" name="J. Bacteriol.">
        <title>Genome sequence of Salinisphaera shabanensis, a gammaproteobacterium from the harsh, variable environment of the brine-seawater interface of the Shaban Deep in the Red Sea.</title>
        <authorList>
            <person name="Antunes A."/>
            <person name="Alam I."/>
            <person name="Bajic V.B."/>
            <person name="Stingl U."/>
        </authorList>
    </citation>
    <scope>NUCLEOTIDE SEQUENCE [LARGE SCALE GENOMIC DNA]</scope>
    <source>
        <strain evidence="8 9">E1L3A</strain>
    </source>
</reference>
<dbReference type="CDD" id="cd00130">
    <property type="entry name" value="PAS"/>
    <property type="match status" value="2"/>
</dbReference>
<evidence type="ECO:0000259" key="4">
    <source>
        <dbReference type="PROSITE" id="PS50109"/>
    </source>
</evidence>
<feature type="domain" description="Histidine kinase" evidence="4">
    <location>
        <begin position="944"/>
        <end position="1159"/>
    </location>
</feature>
<dbReference type="SUPFAM" id="SSF55874">
    <property type="entry name" value="ATPase domain of HSP90 chaperone/DNA topoisomerase II/histidine kinase"/>
    <property type="match status" value="1"/>
</dbReference>
<feature type="domain" description="PAC" evidence="6">
    <location>
        <begin position="748"/>
        <end position="800"/>
    </location>
</feature>
<dbReference type="InterPro" id="IPR000700">
    <property type="entry name" value="PAS-assoc_C"/>
</dbReference>
<evidence type="ECO:0000259" key="5">
    <source>
        <dbReference type="PROSITE" id="PS50112"/>
    </source>
</evidence>
<dbReference type="Pfam" id="PF01739">
    <property type="entry name" value="CheR"/>
    <property type="match status" value="1"/>
</dbReference>
<evidence type="ECO:0000256" key="3">
    <source>
        <dbReference type="SAM" id="Coils"/>
    </source>
</evidence>
<dbReference type="PANTHER" id="PTHR24422:SF27">
    <property type="entry name" value="PROTEIN-GLUTAMATE O-METHYLTRANSFERASE"/>
    <property type="match status" value="1"/>
</dbReference>
<evidence type="ECO:0000313" key="9">
    <source>
        <dbReference type="Proteomes" id="UP000006242"/>
    </source>
</evidence>
<dbReference type="CDD" id="cd00082">
    <property type="entry name" value="HisKA"/>
    <property type="match status" value="1"/>
</dbReference>
<dbReference type="PROSITE" id="PS50123">
    <property type="entry name" value="CHER"/>
    <property type="match status" value="1"/>
</dbReference>
<dbReference type="SMART" id="SM00091">
    <property type="entry name" value="PAS"/>
    <property type="match status" value="2"/>
</dbReference>
<dbReference type="SMART" id="SM00387">
    <property type="entry name" value="HATPase_c"/>
    <property type="match status" value="1"/>
</dbReference>
<keyword evidence="3" id="KW-0175">Coiled coil</keyword>
<dbReference type="EC" id="2.7.13.3" evidence="2"/>
<dbReference type="SMART" id="SM00388">
    <property type="entry name" value="HisKA"/>
    <property type="match status" value="1"/>
</dbReference>
<protein>
    <recommendedName>
        <fullName evidence="2">histidine kinase</fullName>
        <ecNumber evidence="2">2.7.13.3</ecNumber>
    </recommendedName>
</protein>
<dbReference type="GO" id="GO:0000155">
    <property type="term" value="F:phosphorelay sensor kinase activity"/>
    <property type="evidence" value="ECO:0007669"/>
    <property type="project" value="InterPro"/>
</dbReference>
<accession>U2E116</accession>
<comment type="caution">
    <text evidence="8">The sequence shown here is derived from an EMBL/GenBank/DDBJ whole genome shotgun (WGS) entry which is preliminary data.</text>
</comment>
<organism evidence="8 9">
    <name type="scientific">Salinisphaera shabanensis E1L3A</name>
    <dbReference type="NCBI Taxonomy" id="1033802"/>
    <lineage>
        <taxon>Bacteria</taxon>
        <taxon>Pseudomonadati</taxon>
        <taxon>Pseudomonadota</taxon>
        <taxon>Gammaproteobacteria</taxon>
        <taxon>Salinisphaerales</taxon>
        <taxon>Salinisphaeraceae</taxon>
        <taxon>Salinisphaera</taxon>
    </lineage>
</organism>
<dbReference type="Pfam" id="PF03705">
    <property type="entry name" value="CheR_N"/>
    <property type="match status" value="1"/>
</dbReference>
<dbReference type="InterPro" id="IPR022641">
    <property type="entry name" value="CheR_N"/>
</dbReference>
<dbReference type="Pfam" id="PF08448">
    <property type="entry name" value="PAS_4"/>
    <property type="match status" value="1"/>
</dbReference>
<dbReference type="InterPro" id="IPR036097">
    <property type="entry name" value="HisK_dim/P_sf"/>
</dbReference>
<comment type="catalytic activity">
    <reaction evidence="1">
        <text>ATP + protein L-histidine = ADP + protein N-phospho-L-histidine.</text>
        <dbReference type="EC" id="2.7.13.3"/>
    </reaction>
</comment>
<evidence type="ECO:0000256" key="1">
    <source>
        <dbReference type="ARBA" id="ARBA00000085"/>
    </source>
</evidence>
<evidence type="ECO:0000313" key="8">
    <source>
        <dbReference type="EMBL" id="ERJ17616.1"/>
    </source>
</evidence>
<dbReference type="Gene3D" id="3.40.50.150">
    <property type="entry name" value="Vaccinia Virus protein VP39"/>
    <property type="match status" value="1"/>
</dbReference>
<dbReference type="InterPro" id="IPR001610">
    <property type="entry name" value="PAC"/>
</dbReference>
<dbReference type="SUPFAM" id="SSF47757">
    <property type="entry name" value="Chemotaxis receptor methyltransferase CheR, N-terminal domain"/>
    <property type="match status" value="1"/>
</dbReference>
<dbReference type="eggNOG" id="COG1352">
    <property type="taxonomic scope" value="Bacteria"/>
</dbReference>
<dbReference type="InterPro" id="IPR029063">
    <property type="entry name" value="SAM-dependent_MTases_sf"/>
</dbReference>
<dbReference type="SUPFAM" id="SSF55785">
    <property type="entry name" value="PYP-like sensor domain (PAS domain)"/>
    <property type="match status" value="3"/>
</dbReference>
<dbReference type="InterPro" id="IPR036890">
    <property type="entry name" value="HATPase_C_sf"/>
</dbReference>
<dbReference type="eggNOG" id="COG4191">
    <property type="taxonomic scope" value="Bacteria"/>
</dbReference>
<feature type="domain" description="PAS" evidence="5">
    <location>
        <begin position="801"/>
        <end position="871"/>
    </location>
</feature>
<dbReference type="SMART" id="SM00138">
    <property type="entry name" value="MeTrc"/>
    <property type="match status" value="1"/>
</dbReference>
<dbReference type="SMART" id="SM00086">
    <property type="entry name" value="PAC"/>
    <property type="match status" value="2"/>
</dbReference>
<dbReference type="InterPro" id="IPR050903">
    <property type="entry name" value="Bact_Chemotaxis_MeTrfase"/>
</dbReference>
<dbReference type="GO" id="GO:0032259">
    <property type="term" value="P:methylation"/>
    <property type="evidence" value="ECO:0007669"/>
    <property type="project" value="UniProtKB-KW"/>
</dbReference>
<dbReference type="Pfam" id="PF13596">
    <property type="entry name" value="PAS_10"/>
    <property type="match status" value="1"/>
</dbReference>
<evidence type="ECO:0000259" key="6">
    <source>
        <dbReference type="PROSITE" id="PS50113"/>
    </source>
</evidence>
<dbReference type="Pfam" id="PF00512">
    <property type="entry name" value="HisKA"/>
    <property type="match status" value="1"/>
</dbReference>
<feature type="coiled-coil region" evidence="3">
    <location>
        <begin position="471"/>
        <end position="554"/>
    </location>
</feature>
<keyword evidence="9" id="KW-1185">Reference proteome</keyword>
<keyword evidence="8" id="KW-0808">Transferase</keyword>
<dbReference type="SUPFAM" id="SSF53335">
    <property type="entry name" value="S-adenosyl-L-methionine-dependent methyltransferases"/>
    <property type="match status" value="1"/>
</dbReference>
<dbReference type="InterPro" id="IPR013655">
    <property type="entry name" value="PAS_fold_3"/>
</dbReference>
<name>U2E116_9GAMM</name>
<reference evidence="8 9" key="2">
    <citation type="journal article" date="2013" name="PLoS ONE">
        <title>INDIGO - INtegrated Data Warehouse of MIcrobial GenOmes with Examples from the Red Sea Extremophiles.</title>
        <authorList>
            <person name="Alam I."/>
            <person name="Antunes A."/>
            <person name="Kamau A.A."/>
            <person name="Ba Alawi W."/>
            <person name="Kalkatawi M."/>
            <person name="Stingl U."/>
            <person name="Bajic V.B."/>
        </authorList>
    </citation>
    <scope>NUCLEOTIDE SEQUENCE [LARGE SCALE GENOMIC DNA]</scope>
    <source>
        <strain evidence="8 9">E1L3A</strain>
    </source>
</reference>
<dbReference type="PROSITE" id="PS50112">
    <property type="entry name" value="PAS"/>
    <property type="match status" value="1"/>
</dbReference>
<dbReference type="NCBIfam" id="TIGR00229">
    <property type="entry name" value="sensory_box"/>
    <property type="match status" value="1"/>
</dbReference>
<evidence type="ECO:0000256" key="2">
    <source>
        <dbReference type="ARBA" id="ARBA00012438"/>
    </source>
</evidence>
<gene>
    <name evidence="8" type="ORF">SSPSH_003596</name>
</gene>
<dbReference type="InterPro" id="IPR005467">
    <property type="entry name" value="His_kinase_dom"/>
</dbReference>
<dbReference type="InterPro" id="IPR013656">
    <property type="entry name" value="PAS_4"/>
</dbReference>
<dbReference type="OrthoDB" id="9816309at2"/>
<dbReference type="GO" id="GO:0008757">
    <property type="term" value="F:S-adenosylmethionine-dependent methyltransferase activity"/>
    <property type="evidence" value="ECO:0007669"/>
    <property type="project" value="InterPro"/>
</dbReference>
<keyword evidence="8" id="KW-0489">Methyltransferase</keyword>
<dbReference type="RefSeq" id="WP_006915260.1">
    <property type="nucleotide sequence ID" value="NZ_AFNV02000033.1"/>
</dbReference>
<dbReference type="PROSITE" id="PS50109">
    <property type="entry name" value="HIS_KIN"/>
    <property type="match status" value="1"/>
</dbReference>
<proteinExistence type="predicted"/>
<dbReference type="InterPro" id="IPR022642">
    <property type="entry name" value="CheR_C"/>
</dbReference>
<dbReference type="PROSITE" id="PS50113">
    <property type="entry name" value="PAC"/>
    <property type="match status" value="1"/>
</dbReference>
<dbReference type="EMBL" id="AFNV02000033">
    <property type="protein sequence ID" value="ERJ17616.1"/>
    <property type="molecule type" value="Genomic_DNA"/>
</dbReference>
<dbReference type="Gene3D" id="3.30.565.10">
    <property type="entry name" value="Histidine kinase-like ATPase, C-terminal domain"/>
    <property type="match status" value="1"/>
</dbReference>
<dbReference type="InterPro" id="IPR000014">
    <property type="entry name" value="PAS"/>
</dbReference>
<dbReference type="InterPro" id="IPR000780">
    <property type="entry name" value="CheR_MeTrfase"/>
</dbReference>
<dbReference type="InterPro" id="IPR003594">
    <property type="entry name" value="HATPase_dom"/>
</dbReference>
<dbReference type="SUPFAM" id="SSF47384">
    <property type="entry name" value="Homodimeric domain of signal transducing histidine kinase"/>
    <property type="match status" value="1"/>
</dbReference>
<dbReference type="Gene3D" id="3.30.450.20">
    <property type="entry name" value="PAS domain"/>
    <property type="match status" value="3"/>
</dbReference>
<dbReference type="Pfam" id="PF08447">
    <property type="entry name" value="PAS_3"/>
    <property type="match status" value="1"/>
</dbReference>
<dbReference type="AlphaFoldDB" id="U2E116"/>